<proteinExistence type="predicted"/>
<keyword evidence="1" id="KW-0282">Flagellum</keyword>
<evidence type="ECO:0000313" key="2">
    <source>
        <dbReference type="Proteomes" id="UP000307720"/>
    </source>
</evidence>
<gene>
    <name evidence="1" type="ORF">E5357_02780</name>
</gene>
<organism evidence="1 2">
    <name type="scientific">Hominisplanchenecus murintestinalis</name>
    <dbReference type="NCBI Taxonomy" id="2941517"/>
    <lineage>
        <taxon>Bacteria</taxon>
        <taxon>Bacillati</taxon>
        <taxon>Bacillota</taxon>
        <taxon>Clostridia</taxon>
        <taxon>Lachnospirales</taxon>
        <taxon>Lachnospiraceae</taxon>
        <taxon>Hominisplanchenecus</taxon>
    </lineage>
</organism>
<keyword evidence="1" id="KW-0969">Cilium</keyword>
<reference evidence="1" key="1">
    <citation type="submission" date="2019-04" db="EMBL/GenBank/DDBJ databases">
        <title>Microbes associate with the intestines of laboratory mice.</title>
        <authorList>
            <person name="Navarre W."/>
            <person name="Wong E."/>
            <person name="Huang K."/>
            <person name="Tropini C."/>
            <person name="Ng K."/>
            <person name="Yu B."/>
        </authorList>
    </citation>
    <scope>NUCLEOTIDE SEQUENCE</scope>
    <source>
        <strain evidence="1">NM72_1-8</strain>
    </source>
</reference>
<sequence>MTFSSSRIIKAGIVSQSVGVKSFELPSMAADTNGKGKSPVFPDFYLNTSAEEALPEEECEEEQEDLKEKEKERYLAEVQEEAEAILQEARAEAERMKEEALRRGQEEGYEIGFREGQSKAYSDYKAEMDAETSKFHREMETALKDVSRAKETVLEKYLEELKDCSIAIAEKVMHISLKSSGEVIKRMIVAATEKLKKKEWVKIYMGKYDYDMMIEADANMVQELMHLSNNIKFVVMEQEEPGNCIIEMPDEIIDVSVNTQMENLKDILGNVRV</sequence>
<comment type="caution">
    <text evidence="1">The sequence shown here is derived from an EMBL/GenBank/DDBJ whole genome shotgun (WGS) entry which is preliminary data.</text>
</comment>
<keyword evidence="2" id="KW-1185">Reference proteome</keyword>
<evidence type="ECO:0000313" key="1">
    <source>
        <dbReference type="EMBL" id="TGY00441.1"/>
    </source>
</evidence>
<protein>
    <submittedName>
        <fullName evidence="1">Flagellar biosynthesis/type III secretory pathway protein</fullName>
    </submittedName>
</protein>
<name>A0AC61R2J6_9FIRM</name>
<accession>A0AC61R2J6</accession>
<dbReference type="EMBL" id="SRZB01000002">
    <property type="protein sequence ID" value="TGY00441.1"/>
    <property type="molecule type" value="Genomic_DNA"/>
</dbReference>
<keyword evidence="1" id="KW-0966">Cell projection</keyword>
<dbReference type="Proteomes" id="UP000307720">
    <property type="component" value="Unassembled WGS sequence"/>
</dbReference>